<evidence type="ECO:0000256" key="3">
    <source>
        <dbReference type="ARBA" id="ARBA00023002"/>
    </source>
</evidence>
<evidence type="ECO:0000313" key="6">
    <source>
        <dbReference type="Proteomes" id="UP000243494"/>
    </source>
</evidence>
<dbReference type="InterPro" id="IPR000415">
    <property type="entry name" value="Nitroreductase-like"/>
</dbReference>
<comment type="caution">
    <text evidence="5">The sequence shown here is derived from an EMBL/GenBank/DDBJ whole genome shotgun (WGS) entry which is preliminary data.</text>
</comment>
<proteinExistence type="predicted"/>
<protein>
    <recommendedName>
        <fullName evidence="4">Putative nitroreductase TM1586 domain-containing protein</fullName>
    </recommendedName>
</protein>
<feature type="domain" description="Putative nitroreductase TM1586" evidence="4">
    <location>
        <begin position="9"/>
        <end position="233"/>
    </location>
</feature>
<dbReference type="GO" id="GO:0016491">
    <property type="term" value="F:oxidoreductase activity"/>
    <property type="evidence" value="ECO:0007669"/>
    <property type="project" value="UniProtKB-KW"/>
</dbReference>
<accession>A0A371ITB7</accession>
<dbReference type="InterPro" id="IPR050627">
    <property type="entry name" value="Nitroreductase/BluB"/>
</dbReference>
<dbReference type="Proteomes" id="UP000243494">
    <property type="component" value="Unassembled WGS sequence"/>
</dbReference>
<evidence type="ECO:0000256" key="1">
    <source>
        <dbReference type="ARBA" id="ARBA00022630"/>
    </source>
</evidence>
<evidence type="ECO:0000259" key="4">
    <source>
        <dbReference type="Pfam" id="PF14512"/>
    </source>
</evidence>
<evidence type="ECO:0000256" key="2">
    <source>
        <dbReference type="ARBA" id="ARBA00022643"/>
    </source>
</evidence>
<keyword evidence="1" id="KW-0285">Flavoprotein</keyword>
<organism evidence="5 6">
    <name type="scientific">Romboutsia maritimum</name>
    <dbReference type="NCBI Taxonomy" id="2020948"/>
    <lineage>
        <taxon>Bacteria</taxon>
        <taxon>Bacillati</taxon>
        <taxon>Bacillota</taxon>
        <taxon>Clostridia</taxon>
        <taxon>Peptostreptococcales</taxon>
        <taxon>Peptostreptococcaceae</taxon>
        <taxon>Romboutsia</taxon>
    </lineage>
</organism>
<dbReference type="Pfam" id="PF14512">
    <property type="entry name" value="TM1586_NiRdase"/>
    <property type="match status" value="1"/>
</dbReference>
<dbReference type="RefSeq" id="WP_095406247.1">
    <property type="nucleotide sequence ID" value="NZ_NOJZ02000008.1"/>
</dbReference>
<keyword evidence="6" id="KW-1185">Reference proteome</keyword>
<keyword evidence="2" id="KW-0288">FMN</keyword>
<dbReference type="EMBL" id="NOJZ02000008">
    <property type="protein sequence ID" value="RDY23722.1"/>
    <property type="molecule type" value="Genomic_DNA"/>
</dbReference>
<name>A0A371ITB7_9FIRM</name>
<dbReference type="OrthoDB" id="9814075at2"/>
<dbReference type="PANTHER" id="PTHR23026">
    <property type="entry name" value="NADPH NITROREDUCTASE"/>
    <property type="match status" value="1"/>
</dbReference>
<sequence length="252" mass="28498">MIELKEQWVKAIDSRDSRRTYIDKALEENDMTALLELIGKINKETNLNIQLVKDGKEAISGFKASYGMITGVSSFLALVADKNIKNYKEKLGYYGEMLVLEATSLGLGTCWIGGTYKKEECKKHININDDEELVCIIAVGYVDEELSIKEKLVERLNKKDIKLEDIIIANGNAIASWMKEGAVFAMKSPSALNKKPIAFKIEENKIKAVITKSNHGYEEIDLGISMLHFALGAYTKEYKGDWKYEEDQYIFS</sequence>
<dbReference type="AlphaFoldDB" id="A0A371ITB7"/>
<dbReference type="CDD" id="cd02062">
    <property type="entry name" value="Nitro_FMN_reductase"/>
    <property type="match status" value="1"/>
</dbReference>
<dbReference type="PANTHER" id="PTHR23026:SF90">
    <property type="entry name" value="IODOTYROSINE DEIODINASE 1"/>
    <property type="match status" value="1"/>
</dbReference>
<gene>
    <name evidence="5" type="ORF">CHF27_006235</name>
</gene>
<dbReference type="Gene3D" id="3.40.109.30">
    <property type="entry name" value="putative nitroreductase (tm1586), domain 2"/>
    <property type="match status" value="1"/>
</dbReference>
<keyword evidence="3" id="KW-0560">Oxidoreductase</keyword>
<dbReference type="SUPFAM" id="SSF55469">
    <property type="entry name" value="FMN-dependent nitroreductase-like"/>
    <property type="match status" value="1"/>
</dbReference>
<evidence type="ECO:0000313" key="5">
    <source>
        <dbReference type="EMBL" id="RDY23722.1"/>
    </source>
</evidence>
<dbReference type="InterPro" id="IPR029478">
    <property type="entry name" value="TM1586_NiRdase"/>
</dbReference>
<dbReference type="Gene3D" id="3.40.109.10">
    <property type="entry name" value="NADH Oxidase"/>
    <property type="match status" value="1"/>
</dbReference>
<reference evidence="5 6" key="1">
    <citation type="journal article" date="2017" name="Genome Announc.">
        <title>Draft Genome Sequence of Romboutsia maritimum sp. nov. Strain CCRI-22766(T), Isolated from Coastal Estuarine Mud.</title>
        <authorList>
            <person name="Maheux A.F."/>
            <person name="Boudreau D.K."/>
            <person name="Berube E."/>
            <person name="Boissinot M."/>
            <person name="Raymond F."/>
            <person name="Brodeur S."/>
            <person name="Corbeil J."/>
            <person name="Brightwell G."/>
            <person name="Broda D."/>
            <person name="Omar R.F."/>
            <person name="Bergeron M.G."/>
        </authorList>
    </citation>
    <scope>NUCLEOTIDE SEQUENCE [LARGE SCALE GENOMIC DNA]</scope>
    <source>
        <strain evidence="5 6">CCRI-22766</strain>
    </source>
</reference>